<evidence type="ECO:0008006" key="3">
    <source>
        <dbReference type="Google" id="ProtNLM"/>
    </source>
</evidence>
<dbReference type="OrthoDB" id="8481769at2"/>
<proteinExistence type="predicted"/>
<dbReference type="InterPro" id="IPR027417">
    <property type="entry name" value="P-loop_NTPase"/>
</dbReference>
<accession>A0A2R8B7J8</accession>
<dbReference type="EMBL" id="OMOQ01000001">
    <property type="protein sequence ID" value="SPH18522.1"/>
    <property type="molecule type" value="Genomic_DNA"/>
</dbReference>
<keyword evidence="2" id="KW-1185">Reference proteome</keyword>
<reference evidence="1 2" key="1">
    <citation type="submission" date="2018-03" db="EMBL/GenBank/DDBJ databases">
        <authorList>
            <person name="Keele B.F."/>
        </authorList>
    </citation>
    <scope>NUCLEOTIDE SEQUENCE [LARGE SCALE GENOMIC DNA]</scope>
    <source>
        <strain evidence="1 2">CECT 8626</strain>
    </source>
</reference>
<organism evidence="1 2">
    <name type="scientific">Albidovulum aquaemixtae</name>
    <dbReference type="NCBI Taxonomy" id="1542388"/>
    <lineage>
        <taxon>Bacteria</taxon>
        <taxon>Pseudomonadati</taxon>
        <taxon>Pseudomonadota</taxon>
        <taxon>Alphaproteobacteria</taxon>
        <taxon>Rhodobacterales</taxon>
        <taxon>Paracoccaceae</taxon>
        <taxon>Albidovulum</taxon>
    </lineage>
</organism>
<protein>
    <recommendedName>
        <fullName evidence="3">Sulfotransferase domain-containing protein</fullName>
    </recommendedName>
</protein>
<name>A0A2R8B7J8_9RHOB</name>
<dbReference type="AlphaFoldDB" id="A0A2R8B7J8"/>
<evidence type="ECO:0000313" key="2">
    <source>
        <dbReference type="Proteomes" id="UP000244924"/>
    </source>
</evidence>
<dbReference type="SUPFAM" id="SSF52540">
    <property type="entry name" value="P-loop containing nucleoside triphosphate hydrolases"/>
    <property type="match status" value="1"/>
</dbReference>
<dbReference type="RefSeq" id="WP_108852838.1">
    <property type="nucleotide sequence ID" value="NZ_OMOQ01000001.1"/>
</dbReference>
<evidence type="ECO:0000313" key="1">
    <source>
        <dbReference type="EMBL" id="SPH18522.1"/>
    </source>
</evidence>
<gene>
    <name evidence="1" type="ORF">DEA8626_02061</name>
</gene>
<sequence>MELILHLGVHRTGSTALQRMLNGTSSMLEAVGVRFWGPQVMRIGHLRDFVPSVARAGSDAAPLAQFAPMAAALHDEFALAESEGVRRLIVSDENLLGAMRDNYDSGALYPDARAWLIGTAALFPRAPNEIYIGLRDYAEYAVSIYSHLVLRRAMADFDSSRFVTLGEGRGWSAVLADLVTVFPNSRVRAWRYERRRDMVPGVARAMAGQSVDLPPPKLAPTGGLSRPALDAIRAAWSRPGGRTAERQAEAAALAGIEGPTFDPFDAKLRARLTARFETDWRRIASGAVPGVTVFDPAASEAVR</sequence>
<dbReference type="Proteomes" id="UP000244924">
    <property type="component" value="Unassembled WGS sequence"/>
</dbReference>